<proteinExistence type="predicted"/>
<reference evidence="4" key="1">
    <citation type="submission" date="2016-10" db="EMBL/GenBank/DDBJ databases">
        <authorList>
            <person name="Varghese N."/>
            <person name="Submissions S."/>
        </authorList>
    </citation>
    <scope>NUCLEOTIDE SEQUENCE [LARGE SCALE GENOMIC DNA]</scope>
    <source>
        <strain evidence="4">DSM 21580</strain>
    </source>
</reference>
<evidence type="ECO:0000313" key="3">
    <source>
        <dbReference type="EMBL" id="SEG32579.1"/>
    </source>
</evidence>
<protein>
    <submittedName>
        <fullName evidence="3">Uncharacterized conserved protein, contains ParB-like and HNH nuclease domains</fullName>
    </submittedName>
</protein>
<dbReference type="EMBL" id="FNUS01000004">
    <property type="protein sequence ID" value="SEG32579.1"/>
    <property type="molecule type" value="Genomic_DNA"/>
</dbReference>
<dbReference type="Pfam" id="PF07510">
    <property type="entry name" value="GmrSD_C"/>
    <property type="match status" value="1"/>
</dbReference>
<dbReference type="AlphaFoldDB" id="A0A1H5Z7S8"/>
<dbReference type="InterPro" id="IPR004919">
    <property type="entry name" value="GmrSD_N"/>
</dbReference>
<dbReference type="PANTHER" id="PTHR35149:SF1">
    <property type="entry name" value="DUF5655 DOMAIN-CONTAINING PROTEIN"/>
    <property type="match status" value="1"/>
</dbReference>
<accession>A0A1H5Z7S8</accession>
<dbReference type="RefSeq" id="WP_103913921.1">
    <property type="nucleotide sequence ID" value="NZ_FNUS01000004.1"/>
</dbReference>
<dbReference type="Pfam" id="PF03235">
    <property type="entry name" value="GmrSD_N"/>
    <property type="match status" value="1"/>
</dbReference>
<feature type="domain" description="GmrSD restriction endonucleases C-terminal" evidence="2">
    <location>
        <begin position="436"/>
        <end position="561"/>
    </location>
</feature>
<dbReference type="Proteomes" id="UP000236738">
    <property type="component" value="Unassembled WGS sequence"/>
</dbReference>
<dbReference type="OrthoDB" id="9798761at2"/>
<sequence>MEASTTVNKMLAGNKIFVPTYQRAYSWDTEFDKSKTQKHVNVFLTDLEDYNKSSASTPYYFGHFLFEEKSESNFGVIDGQQRLTTIVIFLSALFSKLKSIRTLTENEEVLFENMIKRKSNYIFSTVDYDNQLFKDYVIDQTKKNKNGLETESARRIVNAFDFFTKALTDKYEVYLSKMLKTVNEASCSTHPVKNESEAIQMFIFQNNRGKKPSNLEIIKAQFMFNVHLYGGDEKDSLIDEIKNRFEKIYKSISSIEYKIDEDDVLVYTLRVHFNSLWESNAIDKINKLLSENNPIPFIKSFTNSLAVSFEHLTTFFGKDERENIEIHSLITLGGFATAIPFVIKAYSFGLQTKEICKICSSMEAMVLRHRLIGTRAELTSRINDVYQKFTSEQPDVKPIVDRIEWMKNIPNDSWWWAYWNKNELEKAIQGGMHHSTAKFLLWKYENHLENQGKNGYSLTRFDNIESPELEHIAPQTPTNGEPIAAGYCEYDEEFRNQYIDCLGNYLLLSKSHNCSVGNKPFSEKRNSYNHLGQQREIQKMTAESEIWDKEKISLRKDKIVKFILENF</sequence>
<gene>
    <name evidence="3" type="ORF">SAMN05421847_2040</name>
</gene>
<dbReference type="PANTHER" id="PTHR35149">
    <property type="entry name" value="SLL5132 PROTEIN"/>
    <property type="match status" value="1"/>
</dbReference>
<name>A0A1H5Z7S8_9FLAO</name>
<feature type="domain" description="GmrSD restriction endonucleases N-terminal" evidence="1">
    <location>
        <begin position="8"/>
        <end position="223"/>
    </location>
</feature>
<keyword evidence="4" id="KW-1185">Reference proteome</keyword>
<organism evidence="3 4">
    <name type="scientific">Halpernia humi</name>
    <dbReference type="NCBI Taxonomy" id="493375"/>
    <lineage>
        <taxon>Bacteria</taxon>
        <taxon>Pseudomonadati</taxon>
        <taxon>Bacteroidota</taxon>
        <taxon>Flavobacteriia</taxon>
        <taxon>Flavobacteriales</taxon>
        <taxon>Weeksellaceae</taxon>
        <taxon>Chryseobacterium group</taxon>
        <taxon>Halpernia</taxon>
    </lineage>
</organism>
<evidence type="ECO:0000259" key="1">
    <source>
        <dbReference type="Pfam" id="PF03235"/>
    </source>
</evidence>
<dbReference type="InterPro" id="IPR011089">
    <property type="entry name" value="GmrSD_C"/>
</dbReference>
<evidence type="ECO:0000259" key="2">
    <source>
        <dbReference type="Pfam" id="PF07510"/>
    </source>
</evidence>
<evidence type="ECO:0000313" key="4">
    <source>
        <dbReference type="Proteomes" id="UP000236738"/>
    </source>
</evidence>